<feature type="chain" id="PRO_5020740767" evidence="1">
    <location>
        <begin position="40"/>
        <end position="153"/>
    </location>
</feature>
<dbReference type="AlphaFoldDB" id="A0A4P7CZX1"/>
<dbReference type="KEGG" id="ppai:E1956_22060"/>
<evidence type="ECO:0000256" key="1">
    <source>
        <dbReference type="SAM" id="SignalP"/>
    </source>
</evidence>
<reference evidence="2 3" key="1">
    <citation type="submission" date="2019-03" db="EMBL/GenBank/DDBJ databases">
        <title>Paraburkholderia sp. 7MH5, isolated from subtropical forest soil.</title>
        <authorList>
            <person name="Gao Z.-H."/>
            <person name="Qiu L.-H."/>
        </authorList>
    </citation>
    <scope>NUCLEOTIDE SEQUENCE [LARGE SCALE GENOMIC DNA]</scope>
    <source>
        <strain evidence="2 3">7MH5</strain>
    </source>
</reference>
<accession>A0A4P7CZX1</accession>
<feature type="signal peptide" evidence="1">
    <location>
        <begin position="1"/>
        <end position="39"/>
    </location>
</feature>
<name>A0A4P7CZX1_9BURK</name>
<proteinExistence type="predicted"/>
<protein>
    <submittedName>
        <fullName evidence="2">Uncharacterized protein</fullName>
    </submittedName>
</protein>
<dbReference type="Proteomes" id="UP000295727">
    <property type="component" value="Chromosome 2"/>
</dbReference>
<gene>
    <name evidence="2" type="ORF">E1956_22060</name>
</gene>
<keyword evidence="3" id="KW-1185">Reference proteome</keyword>
<evidence type="ECO:0000313" key="3">
    <source>
        <dbReference type="Proteomes" id="UP000295727"/>
    </source>
</evidence>
<dbReference type="RefSeq" id="WP_134752916.1">
    <property type="nucleotide sequence ID" value="NZ_CP038149.1"/>
</dbReference>
<organism evidence="2 3">
    <name type="scientific">Paraburkholderia pallida</name>
    <dbReference type="NCBI Taxonomy" id="2547399"/>
    <lineage>
        <taxon>Bacteria</taxon>
        <taxon>Pseudomonadati</taxon>
        <taxon>Pseudomonadota</taxon>
        <taxon>Betaproteobacteria</taxon>
        <taxon>Burkholderiales</taxon>
        <taxon>Burkholderiaceae</taxon>
        <taxon>Paraburkholderia</taxon>
    </lineage>
</organism>
<sequence length="153" mass="16297">MNSSRIRARQIVRRLSAPAACVAATALSLAALASSKASAQTPVTQAGVHNVSDAAIPPAFSQVTDPVKAGIVSDWQHGSNRINGASSVTDYRAVLDCAKRVFSREKKFGMLYNALPINRAAPADYKTLINRRKMADLRLPVPASLNSCACFVN</sequence>
<evidence type="ECO:0000313" key="2">
    <source>
        <dbReference type="EMBL" id="QBQ99824.1"/>
    </source>
</evidence>
<dbReference type="OrthoDB" id="9776955at2"/>
<dbReference type="EMBL" id="CP038149">
    <property type="protein sequence ID" value="QBQ99824.1"/>
    <property type="molecule type" value="Genomic_DNA"/>
</dbReference>
<dbReference type="Gene3D" id="3.40.50.2300">
    <property type="match status" value="1"/>
</dbReference>
<keyword evidence="1" id="KW-0732">Signal</keyword>